<evidence type="ECO:0000313" key="3">
    <source>
        <dbReference type="EMBL" id="GAM15315.1"/>
    </source>
</evidence>
<dbReference type="PANTHER" id="PTHR43155:SF2">
    <property type="entry name" value="CYCLIC DI-GMP PHOSPHODIESTERASE PA4108"/>
    <property type="match status" value="1"/>
</dbReference>
<dbReference type="PANTHER" id="PTHR43155">
    <property type="entry name" value="CYCLIC DI-GMP PHOSPHODIESTERASE PA4108-RELATED"/>
    <property type="match status" value="1"/>
</dbReference>
<reference evidence="3 4" key="1">
    <citation type="submission" date="2013-06" db="EMBL/GenBank/DDBJ databases">
        <title>Whole genome shotgun sequence of Bacillus selenatarsenatis SF-1.</title>
        <authorList>
            <person name="Kuroda M."/>
            <person name="Sei K."/>
            <person name="Yamashita M."/>
            <person name="Ike M."/>
        </authorList>
    </citation>
    <scope>NUCLEOTIDE SEQUENCE [LARGE SCALE GENOMIC DNA]</scope>
    <source>
        <strain evidence="3 4">SF-1</strain>
    </source>
</reference>
<evidence type="ECO:0000259" key="2">
    <source>
        <dbReference type="PROSITE" id="PS51832"/>
    </source>
</evidence>
<dbReference type="STRING" id="1321606.SAMD00020551_3472"/>
<comment type="caution">
    <text evidence="3">The sequence shown here is derived from an EMBL/GenBank/DDBJ whole genome shotgun (WGS) entry which is preliminary data.</text>
</comment>
<organism evidence="3 4">
    <name type="scientific">Mesobacillus selenatarsenatis (strain DSM 18680 / JCM 14380 / FERM P-15431 / SF-1)</name>
    <dbReference type="NCBI Taxonomy" id="1321606"/>
    <lineage>
        <taxon>Bacteria</taxon>
        <taxon>Bacillati</taxon>
        <taxon>Bacillota</taxon>
        <taxon>Bacilli</taxon>
        <taxon>Bacillales</taxon>
        <taxon>Bacillaceae</taxon>
        <taxon>Mesobacillus</taxon>
    </lineage>
</organism>
<feature type="domain" description="HD" evidence="1">
    <location>
        <begin position="106"/>
        <end position="229"/>
    </location>
</feature>
<dbReference type="EMBL" id="BASE01000079">
    <property type="protein sequence ID" value="GAM15315.1"/>
    <property type="molecule type" value="Genomic_DNA"/>
</dbReference>
<feature type="domain" description="HD-GYP" evidence="2">
    <location>
        <begin position="84"/>
        <end position="280"/>
    </location>
</feature>
<dbReference type="InterPro" id="IPR037522">
    <property type="entry name" value="HD_GYP_dom"/>
</dbReference>
<dbReference type="Proteomes" id="UP000031014">
    <property type="component" value="Unassembled WGS sequence"/>
</dbReference>
<evidence type="ECO:0000259" key="1">
    <source>
        <dbReference type="PROSITE" id="PS51831"/>
    </source>
</evidence>
<gene>
    <name evidence="3" type="ORF">SAMD00020551_3472</name>
</gene>
<dbReference type="OrthoDB" id="9759601at2"/>
<dbReference type="InterPro" id="IPR003607">
    <property type="entry name" value="HD/PDEase_dom"/>
</dbReference>
<dbReference type="PROSITE" id="PS51832">
    <property type="entry name" value="HD_GYP"/>
    <property type="match status" value="1"/>
</dbReference>
<dbReference type="SMART" id="SM00471">
    <property type="entry name" value="HDc"/>
    <property type="match status" value="1"/>
</dbReference>
<dbReference type="CDD" id="cd00077">
    <property type="entry name" value="HDc"/>
    <property type="match status" value="1"/>
</dbReference>
<evidence type="ECO:0000313" key="4">
    <source>
        <dbReference type="Proteomes" id="UP000031014"/>
    </source>
</evidence>
<protein>
    <submittedName>
        <fullName evidence="3">Uncharacterized protein</fullName>
    </submittedName>
</protein>
<dbReference type="PROSITE" id="PS51831">
    <property type="entry name" value="HD"/>
    <property type="match status" value="1"/>
</dbReference>
<accession>A0A0A8X5R4</accession>
<dbReference type="Pfam" id="PF13487">
    <property type="entry name" value="HD_5"/>
    <property type="match status" value="1"/>
</dbReference>
<dbReference type="RefSeq" id="WP_041966981.1">
    <property type="nucleotide sequence ID" value="NZ_BASE01000079.1"/>
</dbReference>
<dbReference type="Gene3D" id="1.10.3210.10">
    <property type="entry name" value="Hypothetical protein af1432"/>
    <property type="match status" value="1"/>
</dbReference>
<proteinExistence type="predicted"/>
<dbReference type="SUPFAM" id="SSF109604">
    <property type="entry name" value="HD-domain/PDEase-like"/>
    <property type="match status" value="1"/>
</dbReference>
<keyword evidence="4" id="KW-1185">Reference proteome</keyword>
<dbReference type="AlphaFoldDB" id="A0A0A8X5R4"/>
<sequence length="328" mass="37187">MKKTTPSVFTSLTDHQIDALLDTIRNGNAIQDHTPQIAVNKKLVNISKKIDDASRQMEEIFDIVAKTGVVPVGEIKNDILPVIRQAAKIPHIYHLFYELKAQDEYTYRHTVCVGIISTLIGKWLNLDQSELNDLTLGATLHDIGKARIPVNILNKPGRLTQEEYIEMKRHTVYGYRMLKDIPELNERVALIALQHHEREDGGGYPFSLRSEKIDELAKIVAIADVYHAMSSSRVYHQAEPFHIVISQMQNDVFGKFDPKIMLVFLYRIMDSLVGRRVLLSDGEEGTILMVDPFEPLRALIKTGDTLVDLRLNRGLRISRVLNDSIVGV</sequence>
<dbReference type="InterPro" id="IPR006674">
    <property type="entry name" value="HD_domain"/>
</dbReference>
<name>A0A0A8X5R4_MESS1</name>